<feature type="compositionally biased region" description="Basic and acidic residues" evidence="1">
    <location>
        <begin position="73"/>
        <end position="154"/>
    </location>
</feature>
<name>A0AAV7NAZ4_PLEWA</name>
<comment type="caution">
    <text evidence="2">The sequence shown here is derived from an EMBL/GenBank/DDBJ whole genome shotgun (WGS) entry which is preliminary data.</text>
</comment>
<dbReference type="EMBL" id="JANPWB010000012">
    <property type="protein sequence ID" value="KAJ1112357.1"/>
    <property type="molecule type" value="Genomic_DNA"/>
</dbReference>
<sequence>MDPRPSVVCRGSLGVSENTKGVQDTCNRAVTATATIQTPQTSEGCPGVTRQVVDNPEVIPNLDIWVYAASAQEEKGLRRREEARHWTEPEERRVEELHERRFEEPEERKFAESEERSFEEPDEIRFKEPEERRVEEPEERRDLVEKQSSKDRNTETPAATDGRHDRTRHVPGGAWLSQVRLCLRVHFLPLWTRGGSERDLQGRDREEGVLE</sequence>
<evidence type="ECO:0000313" key="3">
    <source>
        <dbReference type="Proteomes" id="UP001066276"/>
    </source>
</evidence>
<reference evidence="2" key="1">
    <citation type="journal article" date="2022" name="bioRxiv">
        <title>Sequencing and chromosome-scale assembly of the giantPleurodeles waltlgenome.</title>
        <authorList>
            <person name="Brown T."/>
            <person name="Elewa A."/>
            <person name="Iarovenko S."/>
            <person name="Subramanian E."/>
            <person name="Araus A.J."/>
            <person name="Petzold A."/>
            <person name="Susuki M."/>
            <person name="Suzuki K.-i.T."/>
            <person name="Hayashi T."/>
            <person name="Toyoda A."/>
            <person name="Oliveira C."/>
            <person name="Osipova E."/>
            <person name="Leigh N.D."/>
            <person name="Simon A."/>
            <person name="Yun M.H."/>
        </authorList>
    </citation>
    <scope>NUCLEOTIDE SEQUENCE</scope>
    <source>
        <strain evidence="2">20211129_DDA</strain>
        <tissue evidence="2">Liver</tissue>
    </source>
</reference>
<proteinExistence type="predicted"/>
<protein>
    <submittedName>
        <fullName evidence="2">Uncharacterized protein</fullName>
    </submittedName>
</protein>
<dbReference type="AlphaFoldDB" id="A0AAV7NAZ4"/>
<feature type="region of interest" description="Disordered" evidence="1">
    <location>
        <begin position="73"/>
        <end position="169"/>
    </location>
</feature>
<organism evidence="2 3">
    <name type="scientific">Pleurodeles waltl</name>
    <name type="common">Iberian ribbed newt</name>
    <dbReference type="NCBI Taxonomy" id="8319"/>
    <lineage>
        <taxon>Eukaryota</taxon>
        <taxon>Metazoa</taxon>
        <taxon>Chordata</taxon>
        <taxon>Craniata</taxon>
        <taxon>Vertebrata</taxon>
        <taxon>Euteleostomi</taxon>
        <taxon>Amphibia</taxon>
        <taxon>Batrachia</taxon>
        <taxon>Caudata</taxon>
        <taxon>Salamandroidea</taxon>
        <taxon>Salamandridae</taxon>
        <taxon>Pleurodelinae</taxon>
        <taxon>Pleurodeles</taxon>
    </lineage>
</organism>
<evidence type="ECO:0000313" key="2">
    <source>
        <dbReference type="EMBL" id="KAJ1112357.1"/>
    </source>
</evidence>
<keyword evidence="3" id="KW-1185">Reference proteome</keyword>
<accession>A0AAV7NAZ4</accession>
<gene>
    <name evidence="2" type="ORF">NDU88_000625</name>
</gene>
<evidence type="ECO:0000256" key="1">
    <source>
        <dbReference type="SAM" id="MobiDB-lite"/>
    </source>
</evidence>
<dbReference type="Proteomes" id="UP001066276">
    <property type="component" value="Chromosome 8"/>
</dbReference>